<sequence length="69" mass="7672">MSDESIILRHDIPRDDVLAAELSLGLLTGDELAQATRRARIDQTFAGLVEDWDIHFSILTNDTAPARSH</sequence>
<gene>
    <name evidence="1" type="ORF">OAN307_c12180</name>
</gene>
<protein>
    <submittedName>
        <fullName evidence="1">Uncharacterized protein</fullName>
    </submittedName>
</protein>
<reference evidence="1 2" key="1">
    <citation type="journal article" date="2013" name="PLoS ONE">
        <title>Poles Apart: Arctic and Antarctic Octadecabacter strains Share High Genome Plasticity and a New Type of Xanthorhodopsin.</title>
        <authorList>
            <person name="Vollmers J."/>
            <person name="Voget S."/>
            <person name="Dietrich S."/>
            <person name="Gollnow K."/>
            <person name="Smits M."/>
            <person name="Meyer K."/>
            <person name="Brinkhoff T."/>
            <person name="Simon M."/>
            <person name="Daniel R."/>
        </authorList>
    </citation>
    <scope>NUCLEOTIDE SEQUENCE [LARGE SCALE GENOMIC DNA]</scope>
    <source>
        <strain evidence="1 2">307</strain>
    </source>
</reference>
<name>M9R2S4_9RHOB</name>
<dbReference type="STRING" id="391626.OAN307_c12180"/>
<dbReference type="KEGG" id="oat:OAN307_c12180"/>
<dbReference type="EMBL" id="CP003740">
    <property type="protein sequence ID" value="AGI66919.1"/>
    <property type="molecule type" value="Genomic_DNA"/>
</dbReference>
<dbReference type="OrthoDB" id="9816387at2"/>
<dbReference type="Proteomes" id="UP000005307">
    <property type="component" value="Chromosome"/>
</dbReference>
<proteinExistence type="predicted"/>
<keyword evidence="2" id="KW-1185">Reference proteome</keyword>
<evidence type="ECO:0000313" key="1">
    <source>
        <dbReference type="EMBL" id="AGI66919.1"/>
    </source>
</evidence>
<accession>M9R2S4</accession>
<dbReference type="RefSeq" id="WP_015498961.1">
    <property type="nucleotide sequence ID" value="NC_020911.1"/>
</dbReference>
<evidence type="ECO:0000313" key="2">
    <source>
        <dbReference type="Proteomes" id="UP000005307"/>
    </source>
</evidence>
<dbReference type="HOGENOM" id="CLU_2771812_0_0_5"/>
<dbReference type="AlphaFoldDB" id="M9R2S4"/>
<organism evidence="1 2">
    <name type="scientific">Octadecabacter antarcticus 307</name>
    <dbReference type="NCBI Taxonomy" id="391626"/>
    <lineage>
        <taxon>Bacteria</taxon>
        <taxon>Pseudomonadati</taxon>
        <taxon>Pseudomonadota</taxon>
        <taxon>Alphaproteobacteria</taxon>
        <taxon>Rhodobacterales</taxon>
        <taxon>Roseobacteraceae</taxon>
        <taxon>Octadecabacter</taxon>
    </lineage>
</organism>